<proteinExistence type="predicted"/>
<dbReference type="Proteomes" id="UP000428260">
    <property type="component" value="Chromosome"/>
</dbReference>
<evidence type="ECO:0000313" key="1">
    <source>
        <dbReference type="EMBL" id="QGY44593.1"/>
    </source>
</evidence>
<accession>A0A6I6JZJ0</accession>
<name>A0A6I6JZJ0_9BACT</name>
<gene>
    <name evidence="1" type="ORF">GM418_13250</name>
</gene>
<dbReference type="AlphaFoldDB" id="A0A6I6JZJ0"/>
<dbReference type="KEGG" id="mcos:GM418_13250"/>
<protein>
    <submittedName>
        <fullName evidence="1">Uncharacterized protein</fullName>
    </submittedName>
</protein>
<dbReference type="EMBL" id="CP046401">
    <property type="protein sequence ID" value="QGY44593.1"/>
    <property type="molecule type" value="Genomic_DNA"/>
</dbReference>
<dbReference type="RefSeq" id="WP_158867048.1">
    <property type="nucleotide sequence ID" value="NZ_CP046401.1"/>
</dbReference>
<sequence>MKLLTLLTFILISIYLTSELPQKENSVYGTYKITVLSSPRGTISATLKIWKDEQGINRAQFTEDKEIMDVNKVEIAENEIYMLRFPDDNIGGLNALGEEEWELKIENNKISGRVNYDYQVTGYRLKID</sequence>
<evidence type="ECO:0000313" key="2">
    <source>
        <dbReference type="Proteomes" id="UP000428260"/>
    </source>
</evidence>
<organism evidence="1 2">
    <name type="scientific">Maribellus comscasis</name>
    <dbReference type="NCBI Taxonomy" id="2681766"/>
    <lineage>
        <taxon>Bacteria</taxon>
        <taxon>Pseudomonadati</taxon>
        <taxon>Bacteroidota</taxon>
        <taxon>Bacteroidia</taxon>
        <taxon>Marinilabiliales</taxon>
        <taxon>Prolixibacteraceae</taxon>
        <taxon>Maribellus</taxon>
    </lineage>
</organism>
<reference evidence="1 2" key="1">
    <citation type="submission" date="2019-11" db="EMBL/GenBank/DDBJ databases">
        <authorList>
            <person name="Zheng R.K."/>
            <person name="Sun C.M."/>
        </authorList>
    </citation>
    <scope>NUCLEOTIDE SEQUENCE [LARGE SCALE GENOMIC DNA]</scope>
    <source>
        <strain evidence="1 2">WC007</strain>
    </source>
</reference>
<keyword evidence="2" id="KW-1185">Reference proteome</keyword>